<protein>
    <recommendedName>
        <fullName evidence="3">Spore coat protein YutH</fullName>
    </recommendedName>
</protein>
<reference evidence="1" key="1">
    <citation type="submission" date="2021-02" db="EMBL/GenBank/DDBJ databases">
        <title>Infant gut strain persistence is associated with maternal origin, phylogeny, and functional potential including surface adhesion and iron acquisition.</title>
        <authorList>
            <person name="Lou Y.C."/>
        </authorList>
    </citation>
    <scope>NUCLEOTIDE SEQUENCE</scope>
    <source>
        <strain evidence="1">L3_108_000G1_dasL3_108_000G1_metabat.metabat.11</strain>
    </source>
</reference>
<comment type="caution">
    <text evidence="1">The sequence shown here is derived from an EMBL/GenBank/DDBJ whole genome shotgun (WGS) entry which is preliminary data.</text>
</comment>
<evidence type="ECO:0008006" key="3">
    <source>
        <dbReference type="Google" id="ProtNLM"/>
    </source>
</evidence>
<accession>A0A943I4C6</accession>
<dbReference type="AlphaFoldDB" id="A0A943I4C6"/>
<sequence length="278" mass="33508">MVSKLEILQRFYQIYLDCENDYFTYRGKQYYLCQINNFTNYYEEYIHALNLIGFQVVYNCFNRPISMNYILYTYQNEQYDLEQFIMQSLRPLNQKINILKIKESWCKILDEAKNKIGNHASRINHFEHFIVLSYYYQGMGECAINILNQIKRKELLLGVEHFAFEDCYEILCAPDNLVLASRIKDLSTAYKNKLITISQLEDYVNYAKLLDDELIYLYARLLFPEIFFKNVIKEDCNDSLMKKKLLNIYQNIDNEKRMIKIAYQMLCNYVNIPYIPWL</sequence>
<proteinExistence type="predicted"/>
<dbReference type="EMBL" id="JAGZCC010000038">
    <property type="protein sequence ID" value="MBS5588562.1"/>
    <property type="molecule type" value="Genomic_DNA"/>
</dbReference>
<evidence type="ECO:0000313" key="1">
    <source>
        <dbReference type="EMBL" id="MBS5588562.1"/>
    </source>
</evidence>
<dbReference type="RefSeq" id="WP_303887439.1">
    <property type="nucleotide sequence ID" value="NZ_JAGZCC010000038.1"/>
</dbReference>
<organism evidence="1 2">
    <name type="scientific">Thomasclavelia spiroformis</name>
    <dbReference type="NCBI Taxonomy" id="29348"/>
    <lineage>
        <taxon>Bacteria</taxon>
        <taxon>Bacillati</taxon>
        <taxon>Bacillota</taxon>
        <taxon>Erysipelotrichia</taxon>
        <taxon>Erysipelotrichales</taxon>
        <taxon>Coprobacillaceae</taxon>
        <taxon>Thomasclavelia</taxon>
    </lineage>
</organism>
<evidence type="ECO:0000313" key="2">
    <source>
        <dbReference type="Proteomes" id="UP000751224"/>
    </source>
</evidence>
<name>A0A943I4C6_9FIRM</name>
<gene>
    <name evidence="1" type="ORF">KHX14_07060</name>
</gene>
<dbReference type="Proteomes" id="UP000751224">
    <property type="component" value="Unassembled WGS sequence"/>
</dbReference>